<accession>A0A9D4VKF4</accession>
<keyword evidence="2" id="KW-1185">Reference proteome</keyword>
<sequence length="106" mass="12115">MNSTKQTPISTQQATTTTGVVSTLIYREPYILDREPHIHLATPFEKLEVLYSDDHYIVSYVLGVKIVITKKSITSLLNMEKTGGRRIYNINPRAKYLSQEINPTIF</sequence>
<proteinExistence type="predicted"/>
<organism evidence="1 2">
    <name type="scientific">Pisum sativum</name>
    <name type="common">Garden pea</name>
    <name type="synonym">Lathyrus oleraceus</name>
    <dbReference type="NCBI Taxonomy" id="3888"/>
    <lineage>
        <taxon>Eukaryota</taxon>
        <taxon>Viridiplantae</taxon>
        <taxon>Streptophyta</taxon>
        <taxon>Embryophyta</taxon>
        <taxon>Tracheophyta</taxon>
        <taxon>Spermatophyta</taxon>
        <taxon>Magnoliopsida</taxon>
        <taxon>eudicotyledons</taxon>
        <taxon>Gunneridae</taxon>
        <taxon>Pentapetalae</taxon>
        <taxon>rosids</taxon>
        <taxon>fabids</taxon>
        <taxon>Fabales</taxon>
        <taxon>Fabaceae</taxon>
        <taxon>Papilionoideae</taxon>
        <taxon>50 kb inversion clade</taxon>
        <taxon>NPAAA clade</taxon>
        <taxon>Hologalegina</taxon>
        <taxon>IRL clade</taxon>
        <taxon>Fabeae</taxon>
        <taxon>Lathyrus</taxon>
    </lineage>
</organism>
<evidence type="ECO:0000313" key="2">
    <source>
        <dbReference type="Proteomes" id="UP001058974"/>
    </source>
</evidence>
<dbReference type="Gramene" id="Psat07G0152000-T1">
    <property type="protein sequence ID" value="KAI5384544.1"/>
    <property type="gene ID" value="KIW84_071520"/>
</dbReference>
<evidence type="ECO:0000313" key="1">
    <source>
        <dbReference type="EMBL" id="KAI5384544.1"/>
    </source>
</evidence>
<dbReference type="Proteomes" id="UP001058974">
    <property type="component" value="Chromosome 7"/>
</dbReference>
<reference evidence="1 2" key="1">
    <citation type="journal article" date="2022" name="Nat. Genet.">
        <title>Improved pea reference genome and pan-genome highlight genomic features and evolutionary characteristics.</title>
        <authorList>
            <person name="Yang T."/>
            <person name="Liu R."/>
            <person name="Luo Y."/>
            <person name="Hu S."/>
            <person name="Wang D."/>
            <person name="Wang C."/>
            <person name="Pandey M.K."/>
            <person name="Ge S."/>
            <person name="Xu Q."/>
            <person name="Li N."/>
            <person name="Li G."/>
            <person name="Huang Y."/>
            <person name="Saxena R.K."/>
            <person name="Ji Y."/>
            <person name="Li M."/>
            <person name="Yan X."/>
            <person name="He Y."/>
            <person name="Liu Y."/>
            <person name="Wang X."/>
            <person name="Xiang C."/>
            <person name="Varshney R.K."/>
            <person name="Ding H."/>
            <person name="Gao S."/>
            <person name="Zong X."/>
        </authorList>
    </citation>
    <scope>NUCLEOTIDE SEQUENCE [LARGE SCALE GENOMIC DNA]</scope>
    <source>
        <strain evidence="1 2">cv. Zhongwan 6</strain>
    </source>
</reference>
<name>A0A9D4VKF4_PEA</name>
<gene>
    <name evidence="1" type="ORF">KIW84_071520</name>
</gene>
<protein>
    <submittedName>
        <fullName evidence="1">Uncharacterized protein</fullName>
    </submittedName>
</protein>
<dbReference type="EMBL" id="JAMSHJ010000007">
    <property type="protein sequence ID" value="KAI5384544.1"/>
    <property type="molecule type" value="Genomic_DNA"/>
</dbReference>
<comment type="caution">
    <text evidence="1">The sequence shown here is derived from an EMBL/GenBank/DDBJ whole genome shotgun (WGS) entry which is preliminary data.</text>
</comment>
<dbReference type="AlphaFoldDB" id="A0A9D4VKF4"/>